<protein>
    <submittedName>
        <fullName evidence="1">Uncharacterized protein</fullName>
    </submittedName>
</protein>
<proteinExistence type="predicted"/>
<name>A0A4C1YUE0_EUMVA</name>
<accession>A0A4C1YUE0</accession>
<sequence>MLYVEGKPLVLLEEAKTNHCQGDYELFLSTPSRVVVWKLIIEWRKKSRAKNARSSAGRAGRGAEAFHFIVNLERRDYYVTQQIASFPAEYKTFLFHQRNSRKSLLSSPALAPLSRI</sequence>
<evidence type="ECO:0000313" key="1">
    <source>
        <dbReference type="EMBL" id="GBP80121.1"/>
    </source>
</evidence>
<reference evidence="1 2" key="1">
    <citation type="journal article" date="2019" name="Commun. Biol.">
        <title>The bagworm genome reveals a unique fibroin gene that provides high tensile strength.</title>
        <authorList>
            <person name="Kono N."/>
            <person name="Nakamura H."/>
            <person name="Ohtoshi R."/>
            <person name="Tomita M."/>
            <person name="Numata K."/>
            <person name="Arakawa K."/>
        </authorList>
    </citation>
    <scope>NUCLEOTIDE SEQUENCE [LARGE SCALE GENOMIC DNA]</scope>
</reference>
<dbReference type="AlphaFoldDB" id="A0A4C1YUE0"/>
<keyword evidence="2" id="KW-1185">Reference proteome</keyword>
<dbReference type="Proteomes" id="UP000299102">
    <property type="component" value="Unassembled WGS sequence"/>
</dbReference>
<evidence type="ECO:0000313" key="2">
    <source>
        <dbReference type="Proteomes" id="UP000299102"/>
    </source>
</evidence>
<dbReference type="EMBL" id="BGZK01001446">
    <property type="protein sequence ID" value="GBP80121.1"/>
    <property type="molecule type" value="Genomic_DNA"/>
</dbReference>
<organism evidence="1 2">
    <name type="scientific">Eumeta variegata</name>
    <name type="common">Bagworm moth</name>
    <name type="synonym">Eumeta japonica</name>
    <dbReference type="NCBI Taxonomy" id="151549"/>
    <lineage>
        <taxon>Eukaryota</taxon>
        <taxon>Metazoa</taxon>
        <taxon>Ecdysozoa</taxon>
        <taxon>Arthropoda</taxon>
        <taxon>Hexapoda</taxon>
        <taxon>Insecta</taxon>
        <taxon>Pterygota</taxon>
        <taxon>Neoptera</taxon>
        <taxon>Endopterygota</taxon>
        <taxon>Lepidoptera</taxon>
        <taxon>Glossata</taxon>
        <taxon>Ditrysia</taxon>
        <taxon>Tineoidea</taxon>
        <taxon>Psychidae</taxon>
        <taxon>Oiketicinae</taxon>
        <taxon>Eumeta</taxon>
    </lineage>
</organism>
<gene>
    <name evidence="1" type="ORF">EVAR_55939_1</name>
</gene>
<comment type="caution">
    <text evidence="1">The sequence shown here is derived from an EMBL/GenBank/DDBJ whole genome shotgun (WGS) entry which is preliminary data.</text>
</comment>